<sequence>MLLWEIAETELPFAEYKYEVDIRNKILEDPIRLPFKSHMPIKWEMLVLKATSCDPDKRPQFKKILAKLKDLSDTTAKYYKAHYLYKNFLEPQCSREQRLNQAAKLFKETADDSDMTISQYYYASAFEYFCKAAHKGDASSMFNVGNMYYEGVGVEKNVKEGIHWIKMAAYNDVASAVKLWEERISNFKC</sequence>
<name>A0ACA9KBH5_9GLOM</name>
<dbReference type="EMBL" id="CAJVPW010000706">
    <property type="protein sequence ID" value="CAG8463164.1"/>
    <property type="molecule type" value="Genomic_DNA"/>
</dbReference>
<evidence type="ECO:0000313" key="2">
    <source>
        <dbReference type="Proteomes" id="UP000789366"/>
    </source>
</evidence>
<accession>A0ACA9KBH5</accession>
<keyword evidence="2" id="KW-1185">Reference proteome</keyword>
<dbReference type="Proteomes" id="UP000789366">
    <property type="component" value="Unassembled WGS sequence"/>
</dbReference>
<proteinExistence type="predicted"/>
<organism evidence="1 2">
    <name type="scientific">Cetraspora pellucida</name>
    <dbReference type="NCBI Taxonomy" id="1433469"/>
    <lineage>
        <taxon>Eukaryota</taxon>
        <taxon>Fungi</taxon>
        <taxon>Fungi incertae sedis</taxon>
        <taxon>Mucoromycota</taxon>
        <taxon>Glomeromycotina</taxon>
        <taxon>Glomeromycetes</taxon>
        <taxon>Diversisporales</taxon>
        <taxon>Gigasporaceae</taxon>
        <taxon>Cetraspora</taxon>
    </lineage>
</organism>
<gene>
    <name evidence="1" type="ORF">SPELUC_LOCUS1350</name>
</gene>
<protein>
    <submittedName>
        <fullName evidence="1">12129_t:CDS:1</fullName>
    </submittedName>
</protein>
<reference evidence="1" key="1">
    <citation type="submission" date="2021-06" db="EMBL/GenBank/DDBJ databases">
        <authorList>
            <person name="Kallberg Y."/>
            <person name="Tangrot J."/>
            <person name="Rosling A."/>
        </authorList>
    </citation>
    <scope>NUCLEOTIDE SEQUENCE</scope>
    <source>
        <strain evidence="1">28 12/20/2015</strain>
    </source>
</reference>
<comment type="caution">
    <text evidence="1">The sequence shown here is derived from an EMBL/GenBank/DDBJ whole genome shotgun (WGS) entry which is preliminary data.</text>
</comment>
<evidence type="ECO:0000313" key="1">
    <source>
        <dbReference type="EMBL" id="CAG8463164.1"/>
    </source>
</evidence>